<dbReference type="RefSeq" id="WP_418157729.1">
    <property type="nucleotide sequence ID" value="NZ_JBBLZC010000001.1"/>
</dbReference>
<dbReference type="SMART" id="SM00418">
    <property type="entry name" value="HTH_ARSR"/>
    <property type="match status" value="1"/>
</dbReference>
<organism evidence="6 7">
    <name type="scientific">Benzoatithermus flavus</name>
    <dbReference type="NCBI Taxonomy" id="3108223"/>
    <lineage>
        <taxon>Bacteria</taxon>
        <taxon>Pseudomonadati</taxon>
        <taxon>Pseudomonadota</taxon>
        <taxon>Alphaproteobacteria</taxon>
        <taxon>Geminicoccales</taxon>
        <taxon>Geminicoccaceae</taxon>
        <taxon>Benzoatithermus</taxon>
    </lineage>
</organism>
<dbReference type="InterPro" id="IPR036390">
    <property type="entry name" value="WH_DNA-bd_sf"/>
</dbReference>
<sequence length="131" mass="14071">MSDEKAVAALAALAQETRLRIFRLLVTAGPNGLTAGEIAEQLGVVASTLSHHLRELKQAGLLRSTRMERNIIYATDYEGTRRLLAFLVEDCCRGHPSLCGSGFAMPACPPDDPTGNEQEADDEALSRPCCG</sequence>
<dbReference type="InterPro" id="IPR036388">
    <property type="entry name" value="WH-like_DNA-bd_sf"/>
</dbReference>
<dbReference type="Gene3D" id="1.10.10.10">
    <property type="entry name" value="Winged helix-like DNA-binding domain superfamily/Winged helix DNA-binding domain"/>
    <property type="match status" value="1"/>
</dbReference>
<protein>
    <submittedName>
        <fullName evidence="6">Metalloregulator ArsR/SmtB family transcription factor</fullName>
    </submittedName>
</protein>
<keyword evidence="1" id="KW-0805">Transcription regulation</keyword>
<reference evidence="6 7" key="1">
    <citation type="submission" date="2024-01" db="EMBL/GenBank/DDBJ databases">
        <title>Multi-omics insights into the function and evolution of sodium benzoate biodegradation pathways in Benzoatithermus flavus gen. nov., sp. nov. from hot spring.</title>
        <authorList>
            <person name="Hu C.-J."/>
            <person name="Li W.-J."/>
        </authorList>
    </citation>
    <scope>NUCLEOTIDE SEQUENCE [LARGE SCALE GENOMIC DNA]</scope>
    <source>
        <strain evidence="6 7">SYSU G07066</strain>
    </source>
</reference>
<evidence type="ECO:0000256" key="1">
    <source>
        <dbReference type="ARBA" id="ARBA00023015"/>
    </source>
</evidence>
<feature type="region of interest" description="Disordered" evidence="4">
    <location>
        <begin position="110"/>
        <end position="131"/>
    </location>
</feature>
<keyword evidence="2" id="KW-0238">DNA-binding</keyword>
<proteinExistence type="predicted"/>
<keyword evidence="7" id="KW-1185">Reference proteome</keyword>
<evidence type="ECO:0000256" key="2">
    <source>
        <dbReference type="ARBA" id="ARBA00023125"/>
    </source>
</evidence>
<dbReference type="NCBIfam" id="NF033788">
    <property type="entry name" value="HTH_metalloreg"/>
    <property type="match status" value="1"/>
</dbReference>
<accession>A0ABU8XN45</accession>
<dbReference type="InterPro" id="IPR051011">
    <property type="entry name" value="Metal_resp_trans_reg"/>
</dbReference>
<dbReference type="Proteomes" id="UP001375743">
    <property type="component" value="Unassembled WGS sequence"/>
</dbReference>
<keyword evidence="3" id="KW-0804">Transcription</keyword>
<dbReference type="SUPFAM" id="SSF46785">
    <property type="entry name" value="Winged helix' DNA-binding domain"/>
    <property type="match status" value="1"/>
</dbReference>
<dbReference type="PROSITE" id="PS50987">
    <property type="entry name" value="HTH_ARSR_2"/>
    <property type="match status" value="1"/>
</dbReference>
<dbReference type="CDD" id="cd00090">
    <property type="entry name" value="HTH_ARSR"/>
    <property type="match status" value="1"/>
</dbReference>
<evidence type="ECO:0000256" key="3">
    <source>
        <dbReference type="ARBA" id="ARBA00023163"/>
    </source>
</evidence>
<gene>
    <name evidence="6" type="ORF">U1T56_01890</name>
</gene>
<dbReference type="PANTHER" id="PTHR43132">
    <property type="entry name" value="ARSENICAL RESISTANCE OPERON REPRESSOR ARSR-RELATED"/>
    <property type="match status" value="1"/>
</dbReference>
<dbReference type="PRINTS" id="PR00778">
    <property type="entry name" value="HTHARSR"/>
</dbReference>
<evidence type="ECO:0000313" key="6">
    <source>
        <dbReference type="EMBL" id="MEK0081888.1"/>
    </source>
</evidence>
<feature type="domain" description="HTH arsR-type" evidence="5">
    <location>
        <begin position="1"/>
        <end position="95"/>
    </location>
</feature>
<dbReference type="InterPro" id="IPR001845">
    <property type="entry name" value="HTH_ArsR_DNA-bd_dom"/>
</dbReference>
<evidence type="ECO:0000313" key="7">
    <source>
        <dbReference type="Proteomes" id="UP001375743"/>
    </source>
</evidence>
<evidence type="ECO:0000256" key="4">
    <source>
        <dbReference type="SAM" id="MobiDB-lite"/>
    </source>
</evidence>
<name>A0ABU8XN45_9PROT</name>
<evidence type="ECO:0000259" key="5">
    <source>
        <dbReference type="PROSITE" id="PS50987"/>
    </source>
</evidence>
<dbReference type="EMBL" id="JBBLZC010000001">
    <property type="protein sequence ID" value="MEK0081888.1"/>
    <property type="molecule type" value="Genomic_DNA"/>
</dbReference>
<dbReference type="Pfam" id="PF12840">
    <property type="entry name" value="HTH_20"/>
    <property type="match status" value="1"/>
</dbReference>
<dbReference type="PANTHER" id="PTHR43132:SF2">
    <property type="entry name" value="ARSENICAL RESISTANCE OPERON REPRESSOR ARSR-RELATED"/>
    <property type="match status" value="1"/>
</dbReference>
<comment type="caution">
    <text evidence="6">The sequence shown here is derived from an EMBL/GenBank/DDBJ whole genome shotgun (WGS) entry which is preliminary data.</text>
</comment>
<dbReference type="InterPro" id="IPR011991">
    <property type="entry name" value="ArsR-like_HTH"/>
</dbReference>